<sequence>MKIVVIGGTGLIGSNAVAKLRAEGHEVVPAAPSTGVNTLTGEGLKEVLQGADVLVDVSNSPSFADDDVMSFFTTSTTNLLAAAEEAGVGHYVALSIIGIDRMPDIGYYRAKVAQEGLIRAAGLPHTIIRATQFFEFAGGIADTCTVDGAVRLPAAKAQPMAAADVSTAVARTAAGDPFNGIFEIAGPEAFGLDEWIRTVLDARQDTRQVITDPTAQFFGGVPGQTALLPGPDVRLAQTRLAAWLTAEGEK</sequence>
<dbReference type="InterPro" id="IPR051207">
    <property type="entry name" value="ComplexI_NDUFA9_subunit"/>
</dbReference>
<accession>A0ABV6MKC9</accession>
<dbReference type="Proteomes" id="UP001589810">
    <property type="component" value="Unassembled WGS sequence"/>
</dbReference>
<evidence type="ECO:0000259" key="1">
    <source>
        <dbReference type="Pfam" id="PF13460"/>
    </source>
</evidence>
<dbReference type="Pfam" id="PF13460">
    <property type="entry name" value="NAD_binding_10"/>
    <property type="match status" value="1"/>
</dbReference>
<name>A0ABV6MKC9_9PSEU</name>
<gene>
    <name evidence="2" type="ORF">ACFFH7_04660</name>
</gene>
<comment type="caution">
    <text evidence="2">The sequence shown here is derived from an EMBL/GenBank/DDBJ whole genome shotgun (WGS) entry which is preliminary data.</text>
</comment>
<proteinExistence type="predicted"/>
<dbReference type="InterPro" id="IPR036291">
    <property type="entry name" value="NAD(P)-bd_dom_sf"/>
</dbReference>
<protein>
    <submittedName>
        <fullName evidence="2">SDR family oxidoreductase</fullName>
    </submittedName>
</protein>
<dbReference type="InterPro" id="IPR016040">
    <property type="entry name" value="NAD(P)-bd_dom"/>
</dbReference>
<dbReference type="EMBL" id="JBHLUD010000001">
    <property type="protein sequence ID" value="MFC0540756.1"/>
    <property type="molecule type" value="Genomic_DNA"/>
</dbReference>
<dbReference type="RefSeq" id="WP_273939597.1">
    <property type="nucleotide sequence ID" value="NZ_CP097263.1"/>
</dbReference>
<organism evidence="2 3">
    <name type="scientific">Kutzneria chonburiensis</name>
    <dbReference type="NCBI Taxonomy" id="1483604"/>
    <lineage>
        <taxon>Bacteria</taxon>
        <taxon>Bacillati</taxon>
        <taxon>Actinomycetota</taxon>
        <taxon>Actinomycetes</taxon>
        <taxon>Pseudonocardiales</taxon>
        <taxon>Pseudonocardiaceae</taxon>
        <taxon>Kutzneria</taxon>
    </lineage>
</organism>
<dbReference type="PANTHER" id="PTHR12126:SF11">
    <property type="entry name" value="NADH DEHYDROGENASE [UBIQUINONE] 1 ALPHA SUBCOMPLEX SUBUNIT 9, MITOCHONDRIAL"/>
    <property type="match status" value="1"/>
</dbReference>
<keyword evidence="3" id="KW-1185">Reference proteome</keyword>
<feature type="domain" description="NAD(P)-binding" evidence="1">
    <location>
        <begin position="7"/>
        <end position="135"/>
    </location>
</feature>
<dbReference type="Gene3D" id="3.40.50.720">
    <property type="entry name" value="NAD(P)-binding Rossmann-like Domain"/>
    <property type="match status" value="1"/>
</dbReference>
<evidence type="ECO:0000313" key="2">
    <source>
        <dbReference type="EMBL" id="MFC0540756.1"/>
    </source>
</evidence>
<evidence type="ECO:0000313" key="3">
    <source>
        <dbReference type="Proteomes" id="UP001589810"/>
    </source>
</evidence>
<dbReference type="SUPFAM" id="SSF51735">
    <property type="entry name" value="NAD(P)-binding Rossmann-fold domains"/>
    <property type="match status" value="1"/>
</dbReference>
<dbReference type="PANTHER" id="PTHR12126">
    <property type="entry name" value="NADH-UBIQUINONE OXIDOREDUCTASE 39 KDA SUBUNIT-RELATED"/>
    <property type="match status" value="1"/>
</dbReference>
<reference evidence="2 3" key="1">
    <citation type="submission" date="2024-09" db="EMBL/GenBank/DDBJ databases">
        <authorList>
            <person name="Sun Q."/>
            <person name="Mori K."/>
        </authorList>
    </citation>
    <scope>NUCLEOTIDE SEQUENCE [LARGE SCALE GENOMIC DNA]</scope>
    <source>
        <strain evidence="2 3">TBRC 1432</strain>
    </source>
</reference>